<comment type="caution">
    <text evidence="2">The sequence shown here is derived from an EMBL/GenBank/DDBJ whole genome shotgun (WGS) entry which is preliminary data.</text>
</comment>
<keyword evidence="3" id="KW-1185">Reference proteome</keyword>
<dbReference type="Proteomes" id="UP001283361">
    <property type="component" value="Unassembled WGS sequence"/>
</dbReference>
<proteinExistence type="predicted"/>
<feature type="region of interest" description="Disordered" evidence="1">
    <location>
        <begin position="145"/>
        <end position="168"/>
    </location>
</feature>
<organism evidence="2 3">
    <name type="scientific">Elysia crispata</name>
    <name type="common">lettuce slug</name>
    <dbReference type="NCBI Taxonomy" id="231223"/>
    <lineage>
        <taxon>Eukaryota</taxon>
        <taxon>Metazoa</taxon>
        <taxon>Spiralia</taxon>
        <taxon>Lophotrochozoa</taxon>
        <taxon>Mollusca</taxon>
        <taxon>Gastropoda</taxon>
        <taxon>Heterobranchia</taxon>
        <taxon>Euthyneura</taxon>
        <taxon>Panpulmonata</taxon>
        <taxon>Sacoglossa</taxon>
        <taxon>Placobranchoidea</taxon>
        <taxon>Plakobranchidae</taxon>
        <taxon>Elysia</taxon>
    </lineage>
</organism>
<dbReference type="AlphaFoldDB" id="A0AAE0Y8X2"/>
<name>A0AAE0Y8X2_9GAST</name>
<gene>
    <name evidence="2" type="ORF">RRG08_007118</name>
</gene>
<protein>
    <submittedName>
        <fullName evidence="2">Uncharacterized protein</fullName>
    </submittedName>
</protein>
<dbReference type="EMBL" id="JAWDGP010006782">
    <property type="protein sequence ID" value="KAK3735499.1"/>
    <property type="molecule type" value="Genomic_DNA"/>
</dbReference>
<evidence type="ECO:0000256" key="1">
    <source>
        <dbReference type="SAM" id="MobiDB-lite"/>
    </source>
</evidence>
<evidence type="ECO:0000313" key="3">
    <source>
        <dbReference type="Proteomes" id="UP001283361"/>
    </source>
</evidence>
<reference evidence="2" key="1">
    <citation type="journal article" date="2023" name="G3 (Bethesda)">
        <title>A reference genome for the long-term kleptoplast-retaining sea slug Elysia crispata morphotype clarki.</title>
        <authorList>
            <person name="Eastman K.E."/>
            <person name="Pendleton A.L."/>
            <person name="Shaikh M.A."/>
            <person name="Suttiyut T."/>
            <person name="Ogas R."/>
            <person name="Tomko P."/>
            <person name="Gavelis G."/>
            <person name="Widhalm J.R."/>
            <person name="Wisecaver J.H."/>
        </authorList>
    </citation>
    <scope>NUCLEOTIDE SEQUENCE</scope>
    <source>
        <strain evidence="2">ECLA1</strain>
    </source>
</reference>
<evidence type="ECO:0000313" key="2">
    <source>
        <dbReference type="EMBL" id="KAK3735499.1"/>
    </source>
</evidence>
<sequence>MYQLLEPLIESDPEPHNIKNTRLLQARSIQCALSVSQSSDPEDTSTNNLNVFNIKLPSLEINTWGEQPVIVRDIDCDHKTSANRSWGGLKTAHMPIRFYYKLRVCADCMVWRGAHELRKLASLGQHVPSWHIFPSAQQWQENMAAGTSGHGDQLNSKEKSSTPTSCFT</sequence>
<accession>A0AAE0Y8X2</accession>